<dbReference type="InParanoid" id="D7FIV5"/>
<name>D7FIV5_ECTSI</name>
<dbReference type="eggNOG" id="KOG3217">
    <property type="taxonomic scope" value="Eukaryota"/>
</dbReference>
<dbReference type="EMBL" id="FN647898">
    <property type="protein sequence ID" value="CBJ28939.1"/>
    <property type="molecule type" value="Genomic_DNA"/>
</dbReference>
<dbReference type="AlphaFoldDB" id="D7FIV5"/>
<gene>
    <name evidence="3" type="ORF">Esi_0124_0058</name>
</gene>
<dbReference type="SUPFAM" id="SSF52788">
    <property type="entry name" value="Phosphotyrosine protein phosphatases I"/>
    <property type="match status" value="1"/>
</dbReference>
<protein>
    <submittedName>
        <fullName evidence="3">Similar to protein tyrosine phosphatase</fullName>
    </submittedName>
</protein>
<dbReference type="PANTHER" id="PTHR47439">
    <property type="entry name" value="LOW MOLECULAR WEIGHT PHOSPHOTYROSINE PROTEIN PHOSPHATASE-RELATED"/>
    <property type="match status" value="1"/>
</dbReference>
<dbReference type="Proteomes" id="UP000002630">
    <property type="component" value="Linkage Group LG34"/>
</dbReference>
<evidence type="ECO:0000259" key="2">
    <source>
        <dbReference type="SMART" id="SM00226"/>
    </source>
</evidence>
<dbReference type="STRING" id="2880.D7FIV5"/>
<dbReference type="Gene3D" id="3.40.50.2300">
    <property type="match status" value="1"/>
</dbReference>
<organism evidence="3 4">
    <name type="scientific">Ectocarpus siliculosus</name>
    <name type="common">Brown alga</name>
    <name type="synonym">Conferva siliculosa</name>
    <dbReference type="NCBI Taxonomy" id="2880"/>
    <lineage>
        <taxon>Eukaryota</taxon>
        <taxon>Sar</taxon>
        <taxon>Stramenopiles</taxon>
        <taxon>Ochrophyta</taxon>
        <taxon>PX clade</taxon>
        <taxon>Phaeophyceae</taxon>
        <taxon>Ectocarpales</taxon>
        <taxon>Ectocarpaceae</taxon>
        <taxon>Ectocarpus</taxon>
    </lineage>
</organism>
<feature type="signal peptide" evidence="1">
    <location>
        <begin position="1"/>
        <end position="21"/>
    </location>
</feature>
<dbReference type="Pfam" id="PF01451">
    <property type="entry name" value="LMWPc"/>
    <property type="match status" value="1"/>
</dbReference>
<keyword evidence="4" id="KW-1185">Reference proteome</keyword>
<feature type="domain" description="Phosphotyrosine protein phosphatase I" evidence="2">
    <location>
        <begin position="93"/>
        <end position="270"/>
    </location>
</feature>
<dbReference type="EMBL" id="FN649759">
    <property type="protein sequence ID" value="CBJ28939.1"/>
    <property type="molecule type" value="Genomic_DNA"/>
</dbReference>
<dbReference type="InterPro" id="IPR023485">
    <property type="entry name" value="Ptyr_pPase"/>
</dbReference>
<reference evidence="3 4" key="1">
    <citation type="journal article" date="2010" name="Nature">
        <title>The Ectocarpus genome and the independent evolution of multicellularity in brown algae.</title>
        <authorList>
            <person name="Cock J.M."/>
            <person name="Sterck L."/>
            <person name="Rouze P."/>
            <person name="Scornet D."/>
            <person name="Allen A.E."/>
            <person name="Amoutzias G."/>
            <person name="Anthouard V."/>
            <person name="Artiguenave F."/>
            <person name="Aury J.M."/>
            <person name="Badger J.H."/>
            <person name="Beszteri B."/>
            <person name="Billiau K."/>
            <person name="Bonnet E."/>
            <person name="Bothwell J.H."/>
            <person name="Bowler C."/>
            <person name="Boyen C."/>
            <person name="Brownlee C."/>
            <person name="Carrano C.J."/>
            <person name="Charrier B."/>
            <person name="Cho G.Y."/>
            <person name="Coelho S.M."/>
            <person name="Collen J."/>
            <person name="Corre E."/>
            <person name="Da Silva C."/>
            <person name="Delage L."/>
            <person name="Delaroque N."/>
            <person name="Dittami S.M."/>
            <person name="Doulbeau S."/>
            <person name="Elias M."/>
            <person name="Farnham G."/>
            <person name="Gachon C.M."/>
            <person name="Gschloessl B."/>
            <person name="Heesch S."/>
            <person name="Jabbari K."/>
            <person name="Jubin C."/>
            <person name="Kawai H."/>
            <person name="Kimura K."/>
            <person name="Kloareg B."/>
            <person name="Kupper F.C."/>
            <person name="Lang D."/>
            <person name="Le Bail A."/>
            <person name="Leblanc C."/>
            <person name="Lerouge P."/>
            <person name="Lohr M."/>
            <person name="Lopez P.J."/>
            <person name="Martens C."/>
            <person name="Maumus F."/>
            <person name="Michel G."/>
            <person name="Miranda-Saavedra D."/>
            <person name="Morales J."/>
            <person name="Moreau H."/>
            <person name="Motomura T."/>
            <person name="Nagasato C."/>
            <person name="Napoli C.A."/>
            <person name="Nelson D.R."/>
            <person name="Nyvall-Collen P."/>
            <person name="Peters A.F."/>
            <person name="Pommier C."/>
            <person name="Potin P."/>
            <person name="Poulain J."/>
            <person name="Quesneville H."/>
            <person name="Read B."/>
            <person name="Rensing S.A."/>
            <person name="Ritter A."/>
            <person name="Rousvoal S."/>
            <person name="Samanta M."/>
            <person name="Samson G."/>
            <person name="Schroeder D.C."/>
            <person name="Segurens B."/>
            <person name="Strittmatter M."/>
            <person name="Tonon T."/>
            <person name="Tregear J.W."/>
            <person name="Valentin K."/>
            <person name="von Dassow P."/>
            <person name="Yamagishi T."/>
            <person name="Van de Peer Y."/>
            <person name="Wincker P."/>
        </authorList>
    </citation>
    <scope>NUCLEOTIDE SEQUENCE [LARGE SCALE GENOMIC DNA]</scope>
    <source>
        <strain evidence="4">Ec32 / CCAP1310/4</strain>
    </source>
</reference>
<feature type="chain" id="PRO_5003095276" evidence="1">
    <location>
        <begin position="22"/>
        <end position="280"/>
    </location>
</feature>
<evidence type="ECO:0000313" key="4">
    <source>
        <dbReference type="Proteomes" id="UP000002630"/>
    </source>
</evidence>
<evidence type="ECO:0000313" key="3">
    <source>
        <dbReference type="EMBL" id="CBJ28939.1"/>
    </source>
</evidence>
<sequence>MAKALVSSALVLARWTPFCTAFVAPAIVSGTNSAVGVAPASVGHFNWAAAMAGGDARRRDRAARCWRSSSSSSSSWKPLRMMAGECVGGTDISRVLFVCLYNIMTSPCAEGCLNKKILDEFGVFEEGEETWEVDSCGTGGGPADWYKEGGEVLFRGQEPDPRIEVTAAQRRITTRGLDMKGGGSRPLTPADLDKFDVILGIDDDNVEAIMTAAKHWGKGDIAAKKTRSLLSYGTKYPEVETIPNPYYVGREGFEVLVDIIQHGVDNLFEKCLRGEALSYD</sequence>
<dbReference type="PANTHER" id="PTHR47439:SF1">
    <property type="entry name" value="ACID PHOSPHATASE"/>
    <property type="match status" value="1"/>
</dbReference>
<evidence type="ECO:0000256" key="1">
    <source>
        <dbReference type="SAM" id="SignalP"/>
    </source>
</evidence>
<dbReference type="OrthoDB" id="3388at2759"/>
<keyword evidence="1" id="KW-0732">Signal</keyword>
<accession>D7FIV5</accession>
<dbReference type="SMART" id="SM00226">
    <property type="entry name" value="LMWPc"/>
    <property type="match status" value="1"/>
</dbReference>
<proteinExistence type="predicted"/>
<dbReference type="InterPro" id="IPR036196">
    <property type="entry name" value="Ptyr_pPase_sf"/>
</dbReference>
<dbReference type="InterPro" id="IPR052995">
    <property type="entry name" value="LMW-PTP"/>
</dbReference>